<dbReference type="AlphaFoldDB" id="A0A1M7I979"/>
<comment type="similarity">
    <text evidence="2 6">Belongs to the FKBP-type PPIase family.</text>
</comment>
<dbReference type="InterPro" id="IPR001179">
    <property type="entry name" value="PPIase_FKBP_dom"/>
</dbReference>
<keyword evidence="4 5" id="KW-0413">Isomerase</keyword>
<keyword evidence="3 5" id="KW-0697">Rotamase</keyword>
<accession>A0A1M7I979</accession>
<keyword evidence="10" id="KW-1185">Reference proteome</keyword>
<dbReference type="EC" id="5.2.1.8" evidence="6"/>
<evidence type="ECO:0000259" key="8">
    <source>
        <dbReference type="PROSITE" id="PS50059"/>
    </source>
</evidence>
<organism evidence="9 10">
    <name type="scientific">Cyclobacterium lianum</name>
    <dbReference type="NCBI Taxonomy" id="388280"/>
    <lineage>
        <taxon>Bacteria</taxon>
        <taxon>Pseudomonadati</taxon>
        <taxon>Bacteroidota</taxon>
        <taxon>Cytophagia</taxon>
        <taxon>Cytophagales</taxon>
        <taxon>Cyclobacteriaceae</taxon>
        <taxon>Cyclobacterium</taxon>
    </lineage>
</organism>
<feature type="chain" id="PRO_5012929432" description="Peptidyl-prolyl cis-trans isomerase" evidence="7">
    <location>
        <begin position="22"/>
        <end position="308"/>
    </location>
</feature>
<dbReference type="EMBL" id="FRCY01000001">
    <property type="protein sequence ID" value="SHM37322.1"/>
    <property type="molecule type" value="Genomic_DNA"/>
</dbReference>
<protein>
    <recommendedName>
        <fullName evidence="6">Peptidyl-prolyl cis-trans isomerase</fullName>
        <ecNumber evidence="6">5.2.1.8</ecNumber>
    </recommendedName>
</protein>
<feature type="signal peptide" evidence="7">
    <location>
        <begin position="1"/>
        <end position="21"/>
    </location>
</feature>
<evidence type="ECO:0000256" key="7">
    <source>
        <dbReference type="SAM" id="SignalP"/>
    </source>
</evidence>
<dbReference type="SUPFAM" id="SSF54534">
    <property type="entry name" value="FKBP-like"/>
    <property type="match status" value="2"/>
</dbReference>
<evidence type="ECO:0000256" key="5">
    <source>
        <dbReference type="PROSITE-ProRule" id="PRU00277"/>
    </source>
</evidence>
<keyword evidence="7" id="KW-0732">Signal</keyword>
<dbReference type="RefSeq" id="WP_073090474.1">
    <property type="nucleotide sequence ID" value="NZ_FRCY01000001.1"/>
</dbReference>
<dbReference type="InterPro" id="IPR046357">
    <property type="entry name" value="PPIase_dom_sf"/>
</dbReference>
<evidence type="ECO:0000256" key="4">
    <source>
        <dbReference type="ARBA" id="ARBA00023235"/>
    </source>
</evidence>
<evidence type="ECO:0000256" key="1">
    <source>
        <dbReference type="ARBA" id="ARBA00000971"/>
    </source>
</evidence>
<comment type="catalytic activity">
    <reaction evidence="1 5 6">
        <text>[protein]-peptidylproline (omega=180) = [protein]-peptidylproline (omega=0)</text>
        <dbReference type="Rhea" id="RHEA:16237"/>
        <dbReference type="Rhea" id="RHEA-COMP:10747"/>
        <dbReference type="Rhea" id="RHEA-COMP:10748"/>
        <dbReference type="ChEBI" id="CHEBI:83833"/>
        <dbReference type="ChEBI" id="CHEBI:83834"/>
        <dbReference type="EC" id="5.2.1.8"/>
    </reaction>
</comment>
<evidence type="ECO:0000313" key="10">
    <source>
        <dbReference type="Proteomes" id="UP000184513"/>
    </source>
</evidence>
<dbReference type="Pfam" id="PF00254">
    <property type="entry name" value="FKBP_C"/>
    <property type="match status" value="1"/>
</dbReference>
<dbReference type="STRING" id="388280.SAMN04488057_101249"/>
<evidence type="ECO:0000313" key="9">
    <source>
        <dbReference type="EMBL" id="SHM37322.1"/>
    </source>
</evidence>
<proteinExistence type="inferred from homology"/>
<evidence type="ECO:0000256" key="6">
    <source>
        <dbReference type="RuleBase" id="RU003915"/>
    </source>
</evidence>
<sequence>MKKINNLVLGVLLAGSALLYSCEKTQTTSDGIEYKYIKQGDDETKDGEFVVYHFTAKTGSDSLFISSYDQPVPPYLQHLDSAEAKTGIDEIFLNLNNGDSIVITSTAEKIFTPEGVPPFLDNEETVTISIGVLNVLEEEVFEDYFNDLVAEQQKKQEEQAGVQLDEDVQTIASYIEENNLDASKTASGLYYVIEEEGSGPQVEQGDKISVNYTGYVLDGTVFDTSIESKARESNTYNENRPYEPFTFDVGQGMVIPGWDEGLQLLKEGAKAKFLIPSPLAYGPSQRGAVIVPNSILIFDVEVTDVEKQ</sequence>
<dbReference type="Proteomes" id="UP000184513">
    <property type="component" value="Unassembled WGS sequence"/>
</dbReference>
<feature type="domain" description="PPIase FKBP-type" evidence="8">
    <location>
        <begin position="205"/>
        <end position="306"/>
    </location>
</feature>
<evidence type="ECO:0000256" key="3">
    <source>
        <dbReference type="ARBA" id="ARBA00023110"/>
    </source>
</evidence>
<dbReference type="PANTHER" id="PTHR43811">
    <property type="entry name" value="FKBP-TYPE PEPTIDYL-PROLYL CIS-TRANS ISOMERASE FKPA"/>
    <property type="match status" value="1"/>
</dbReference>
<reference evidence="9 10" key="1">
    <citation type="submission" date="2016-11" db="EMBL/GenBank/DDBJ databases">
        <authorList>
            <person name="Jaros S."/>
            <person name="Januszkiewicz K."/>
            <person name="Wedrychowicz H."/>
        </authorList>
    </citation>
    <scope>NUCLEOTIDE SEQUENCE [LARGE SCALE GENOMIC DNA]</scope>
    <source>
        <strain evidence="9 10">CGMCC 1.6102</strain>
    </source>
</reference>
<dbReference type="PROSITE" id="PS50059">
    <property type="entry name" value="FKBP_PPIASE"/>
    <property type="match status" value="2"/>
</dbReference>
<dbReference type="PROSITE" id="PS51257">
    <property type="entry name" value="PROKAR_LIPOPROTEIN"/>
    <property type="match status" value="1"/>
</dbReference>
<evidence type="ECO:0000256" key="2">
    <source>
        <dbReference type="ARBA" id="ARBA00006577"/>
    </source>
</evidence>
<dbReference type="Gene3D" id="3.10.50.40">
    <property type="match status" value="2"/>
</dbReference>
<dbReference type="PANTHER" id="PTHR43811:SF19">
    <property type="entry name" value="39 KDA FK506-BINDING NUCLEAR PROTEIN"/>
    <property type="match status" value="1"/>
</dbReference>
<gene>
    <name evidence="9" type="ORF">SAMN04488057_101249</name>
</gene>
<dbReference type="GO" id="GO:0003755">
    <property type="term" value="F:peptidyl-prolyl cis-trans isomerase activity"/>
    <property type="evidence" value="ECO:0007669"/>
    <property type="project" value="UniProtKB-UniRule"/>
</dbReference>
<dbReference type="OrthoDB" id="9814548at2"/>
<name>A0A1M7I979_9BACT</name>
<feature type="domain" description="PPIase FKBP-type" evidence="8">
    <location>
        <begin position="47"/>
        <end position="136"/>
    </location>
</feature>